<dbReference type="PANTHER" id="PTHR34408">
    <property type="entry name" value="FAMILY PROTEIN, PUTATIVE-RELATED"/>
    <property type="match status" value="1"/>
</dbReference>
<dbReference type="Proteomes" id="UP000004664">
    <property type="component" value="Unassembled WGS sequence"/>
</dbReference>
<keyword evidence="2" id="KW-0378">Hydrolase</keyword>
<evidence type="ECO:0000313" key="2">
    <source>
        <dbReference type="EMBL" id="EGW21997.1"/>
    </source>
</evidence>
<dbReference type="InterPro" id="IPR000726">
    <property type="entry name" value="Glyco_hydro_19_cat"/>
</dbReference>
<organism evidence="2 3">
    <name type="scientific">Methylobacter tundripaludum (strain ATCC BAA-1195 / DSM 17260 / SV96)</name>
    <dbReference type="NCBI Taxonomy" id="697282"/>
    <lineage>
        <taxon>Bacteria</taxon>
        <taxon>Pseudomonadati</taxon>
        <taxon>Pseudomonadota</taxon>
        <taxon>Gammaproteobacteria</taxon>
        <taxon>Methylococcales</taxon>
        <taxon>Methylococcaceae</taxon>
        <taxon>Methylobacter</taxon>
    </lineage>
</organism>
<dbReference type="InterPro" id="IPR052354">
    <property type="entry name" value="Cell_Wall_Dynamics_Protein"/>
</dbReference>
<feature type="domain" description="Glycoside hydrolase family 19 catalytic" evidence="1">
    <location>
        <begin position="91"/>
        <end position="143"/>
    </location>
</feature>
<gene>
    <name evidence="2" type="ORF">Mettu_0792</name>
</gene>
<name>G3IX60_METTV</name>
<proteinExistence type="predicted"/>
<dbReference type="eggNOG" id="COG3179">
    <property type="taxonomic scope" value="Bacteria"/>
</dbReference>
<accession>G3IX60</accession>
<dbReference type="EMBL" id="JH109152">
    <property type="protein sequence ID" value="EGW21997.1"/>
    <property type="molecule type" value="Genomic_DNA"/>
</dbReference>
<dbReference type="OrthoDB" id="9798982at2"/>
<evidence type="ECO:0000259" key="1">
    <source>
        <dbReference type="Pfam" id="PF00182"/>
    </source>
</evidence>
<dbReference type="GO" id="GO:0004568">
    <property type="term" value="F:chitinase activity"/>
    <property type="evidence" value="ECO:0007669"/>
    <property type="project" value="InterPro"/>
</dbReference>
<dbReference type="GO" id="GO:0016998">
    <property type="term" value="P:cell wall macromolecule catabolic process"/>
    <property type="evidence" value="ECO:0007669"/>
    <property type="project" value="InterPro"/>
</dbReference>
<dbReference type="PANTHER" id="PTHR34408:SF1">
    <property type="entry name" value="GLYCOSYL HYDROLASE FAMILY 19 DOMAIN-CONTAINING PROTEIN HI_1415"/>
    <property type="match status" value="1"/>
</dbReference>
<dbReference type="InterPro" id="IPR023346">
    <property type="entry name" value="Lysozyme-like_dom_sf"/>
</dbReference>
<dbReference type="Gene3D" id="1.10.530.10">
    <property type="match status" value="1"/>
</dbReference>
<evidence type="ECO:0000313" key="3">
    <source>
        <dbReference type="Proteomes" id="UP000004664"/>
    </source>
</evidence>
<dbReference type="SUPFAM" id="SSF53955">
    <property type="entry name" value="Lysozyme-like"/>
    <property type="match status" value="1"/>
</dbReference>
<dbReference type="RefSeq" id="WP_006889972.1">
    <property type="nucleotide sequence ID" value="NZ_JH109152.1"/>
</dbReference>
<reference evidence="2 3" key="1">
    <citation type="submission" date="2011-06" db="EMBL/GenBank/DDBJ databases">
        <title>Genomic sequence of Methylobacter tundripaludum SV96.</title>
        <authorList>
            <consortium name="US DOE Joint Genome Institute"/>
            <person name="Lucas S."/>
            <person name="Han J."/>
            <person name="Lapidus A."/>
            <person name="Cheng J.-F."/>
            <person name="Goodwin L."/>
            <person name="Pitluck S."/>
            <person name="Held B."/>
            <person name="Detter J.C."/>
            <person name="Han C."/>
            <person name="Tapia R."/>
            <person name="Land M."/>
            <person name="Hauser L."/>
            <person name="Kyrpides N."/>
            <person name="Ivanova N."/>
            <person name="Ovchinnikova G."/>
            <person name="Pagani I."/>
            <person name="Klotz M.G."/>
            <person name="Dispirito A.A."/>
            <person name="Murrell J.C."/>
            <person name="Dunfield P."/>
            <person name="Kalyuzhnaya M.G."/>
            <person name="Svenning M."/>
            <person name="Trotsenko Y.A."/>
            <person name="Stein L.Y."/>
            <person name="Woyke T."/>
        </authorList>
    </citation>
    <scope>NUCLEOTIDE SEQUENCE [LARGE SCALE GENOMIC DNA]</scope>
    <source>
        <strain evidence="3">ATCC BAA-1195 / DSM 17260 / SV96</strain>
    </source>
</reference>
<dbReference type="HOGENOM" id="CLU_073833_2_0_6"/>
<keyword evidence="3" id="KW-1185">Reference proteome</keyword>
<sequence>MPSTGFNPENLKGYVPDEVIAQIPSVAAITNALRLAHFLAQCAHESDGFKVVYENLNYSADGLKATFPKYFPEPLNESYARNPAKIGARVYADRMGNGDEASGDGYTFRGRGYIQLTGKSNYANFGKAVNEDTVASPDLVATHYPLTSAGFFFDSNNIWTVCDGGSTDAVITAVTKKVNGGTNGLAERAQLFKEYYALLS</sequence>
<dbReference type="STRING" id="697282.Mettu_0792"/>
<dbReference type="Pfam" id="PF00182">
    <property type="entry name" value="Glyco_hydro_19"/>
    <property type="match status" value="1"/>
</dbReference>
<dbReference type="GO" id="GO:0006032">
    <property type="term" value="P:chitin catabolic process"/>
    <property type="evidence" value="ECO:0007669"/>
    <property type="project" value="InterPro"/>
</dbReference>
<protein>
    <submittedName>
        <fullName evidence="2">Glycoside hydrolase family 19</fullName>
    </submittedName>
</protein>
<dbReference type="AlphaFoldDB" id="G3IX60"/>